<sequence>ESNWLPAPCGLFYMVMRLYLPNPGAFSGGWQQPKLQLVPK</sequence>
<reference evidence="1 2" key="1">
    <citation type="submission" date="2016-02" db="EMBL/GenBank/DDBJ databases">
        <title>Genome analysis of coral dinoflagellate symbionts highlights evolutionary adaptations to a symbiotic lifestyle.</title>
        <authorList>
            <person name="Aranda M."/>
            <person name="Li Y."/>
            <person name="Liew Y.J."/>
            <person name="Baumgarten S."/>
            <person name="Simakov O."/>
            <person name="Wilson M."/>
            <person name="Piel J."/>
            <person name="Ashoor H."/>
            <person name="Bougouffa S."/>
            <person name="Bajic V.B."/>
            <person name="Ryu T."/>
            <person name="Ravasi T."/>
            <person name="Bayer T."/>
            <person name="Micklem G."/>
            <person name="Kim H."/>
            <person name="Bhak J."/>
            <person name="Lajeunesse T.C."/>
            <person name="Voolstra C.R."/>
        </authorList>
    </citation>
    <scope>NUCLEOTIDE SEQUENCE [LARGE SCALE GENOMIC DNA]</scope>
    <source>
        <strain evidence="1 2">CCMP2467</strain>
    </source>
</reference>
<proteinExistence type="predicted"/>
<gene>
    <name evidence="1" type="ORF">AK812_SmicGene45663</name>
</gene>
<name>A0A1Q9BVJ2_SYMMI</name>
<dbReference type="EMBL" id="LSRX01003305">
    <property type="protein sequence ID" value="OLP74718.1"/>
    <property type="molecule type" value="Genomic_DNA"/>
</dbReference>
<dbReference type="Proteomes" id="UP000186817">
    <property type="component" value="Unassembled WGS sequence"/>
</dbReference>
<dbReference type="Gene3D" id="2.60.120.1600">
    <property type="match status" value="1"/>
</dbReference>
<organism evidence="1 2">
    <name type="scientific">Symbiodinium microadriaticum</name>
    <name type="common">Dinoflagellate</name>
    <name type="synonym">Zooxanthella microadriatica</name>
    <dbReference type="NCBI Taxonomy" id="2951"/>
    <lineage>
        <taxon>Eukaryota</taxon>
        <taxon>Sar</taxon>
        <taxon>Alveolata</taxon>
        <taxon>Dinophyceae</taxon>
        <taxon>Suessiales</taxon>
        <taxon>Symbiodiniaceae</taxon>
        <taxon>Symbiodinium</taxon>
    </lineage>
</organism>
<evidence type="ECO:0000313" key="1">
    <source>
        <dbReference type="EMBL" id="OLP74718.1"/>
    </source>
</evidence>
<evidence type="ECO:0000313" key="2">
    <source>
        <dbReference type="Proteomes" id="UP000186817"/>
    </source>
</evidence>
<dbReference type="SUPFAM" id="SSF160935">
    <property type="entry name" value="VPA0735-like"/>
    <property type="match status" value="1"/>
</dbReference>
<evidence type="ECO:0008006" key="3">
    <source>
        <dbReference type="Google" id="ProtNLM"/>
    </source>
</evidence>
<comment type="caution">
    <text evidence="1">The sequence shown here is derived from an EMBL/GenBank/DDBJ whole genome shotgun (WGS) entry which is preliminary data.</text>
</comment>
<protein>
    <recommendedName>
        <fullName evidence="3">DUF1214 domain-containing protein</fullName>
    </recommendedName>
</protein>
<dbReference type="AlphaFoldDB" id="A0A1Q9BVJ2"/>
<accession>A0A1Q9BVJ2</accession>
<keyword evidence="2" id="KW-1185">Reference proteome</keyword>
<feature type="non-terminal residue" evidence="1">
    <location>
        <position position="1"/>
    </location>
</feature>